<accession>A0A6J5T2C2</accession>
<evidence type="ECO:0000313" key="3">
    <source>
        <dbReference type="EMBL" id="CAB4180795.1"/>
    </source>
</evidence>
<name>A0A6J5T2C2_9CAUD</name>
<sequence>MNTYQAALNDLTARVMRGEEYPRKANGRPQVNRLDILSGELSGFDSAELGEIIDRVLRGVGGTLEEQITVFVRKILNGTESHDHRINEMMAEREEVARTIAEEVCI</sequence>
<dbReference type="EMBL" id="LR797237">
    <property type="protein sequence ID" value="CAB4195534.1"/>
    <property type="molecule type" value="Genomic_DNA"/>
</dbReference>
<organism evidence="5">
    <name type="scientific">uncultured Caudovirales phage</name>
    <dbReference type="NCBI Taxonomy" id="2100421"/>
    <lineage>
        <taxon>Viruses</taxon>
        <taxon>Duplodnaviria</taxon>
        <taxon>Heunggongvirae</taxon>
        <taxon>Uroviricota</taxon>
        <taxon>Caudoviricetes</taxon>
        <taxon>Peduoviridae</taxon>
        <taxon>Maltschvirus</taxon>
        <taxon>Maltschvirus maltsch</taxon>
    </lineage>
</organism>
<dbReference type="EMBL" id="LR797507">
    <property type="protein sequence ID" value="CAB4221923.1"/>
    <property type="molecule type" value="Genomic_DNA"/>
</dbReference>
<reference evidence="5" key="1">
    <citation type="submission" date="2020-05" db="EMBL/GenBank/DDBJ databases">
        <authorList>
            <person name="Chiriac C."/>
            <person name="Salcher M."/>
            <person name="Ghai R."/>
            <person name="Kavagutti S V."/>
        </authorList>
    </citation>
    <scope>NUCLEOTIDE SEQUENCE</scope>
</reference>
<dbReference type="EMBL" id="LR796442">
    <property type="protein sequence ID" value="CAB4145118.1"/>
    <property type="molecule type" value="Genomic_DNA"/>
</dbReference>
<evidence type="ECO:0000313" key="4">
    <source>
        <dbReference type="EMBL" id="CAB4195534.1"/>
    </source>
</evidence>
<protein>
    <submittedName>
        <fullName evidence="5">Uncharacterized protein</fullName>
    </submittedName>
</protein>
<proteinExistence type="predicted"/>
<evidence type="ECO:0000313" key="5">
    <source>
        <dbReference type="EMBL" id="CAB4221923.1"/>
    </source>
</evidence>
<gene>
    <name evidence="3" type="ORF">UFOVP1053_55</name>
    <name evidence="4" type="ORF">UFOVP1297_19</name>
    <name evidence="5" type="ORF">UFOVP1647_59</name>
    <name evidence="1" type="ORF">UFOVP472_55</name>
    <name evidence="2" type="ORF">UFOVP891_13</name>
</gene>
<dbReference type="EMBL" id="LR796839">
    <property type="protein sequence ID" value="CAB4168964.1"/>
    <property type="molecule type" value="Genomic_DNA"/>
</dbReference>
<evidence type="ECO:0000313" key="2">
    <source>
        <dbReference type="EMBL" id="CAB4168964.1"/>
    </source>
</evidence>
<dbReference type="EMBL" id="LR797004">
    <property type="protein sequence ID" value="CAB4180795.1"/>
    <property type="molecule type" value="Genomic_DNA"/>
</dbReference>
<evidence type="ECO:0000313" key="1">
    <source>
        <dbReference type="EMBL" id="CAB4145118.1"/>
    </source>
</evidence>